<name>A0A951UK45_9CYAN</name>
<dbReference type="Proteomes" id="UP000757435">
    <property type="component" value="Unassembled WGS sequence"/>
</dbReference>
<sequence length="142" mass="15879">MDTNQGSNPEDSQQEDDSLGTVEELLVDQDLASAGLEPEEQELFARIEAARKLLPGWFIVRMMSDSWYFGLLTTSNKILGIQCIDEVYQAADGSIWMDVTLLDTDLLRRDTIQQEVIIAPTSRTRASVNVSHVIAAFELEDT</sequence>
<proteinExistence type="predicted"/>
<reference evidence="2" key="1">
    <citation type="submission" date="2021-05" db="EMBL/GenBank/DDBJ databases">
        <authorList>
            <person name="Pietrasiak N."/>
            <person name="Ward R."/>
            <person name="Stajich J.E."/>
            <person name="Kurbessoian T."/>
        </authorList>
    </citation>
    <scope>NUCLEOTIDE SEQUENCE</scope>
    <source>
        <strain evidence="2">UHER 2000/2452</strain>
    </source>
</reference>
<evidence type="ECO:0000256" key="1">
    <source>
        <dbReference type="SAM" id="MobiDB-lite"/>
    </source>
</evidence>
<organism evidence="2 3">
    <name type="scientific">Drouetiella hepatica Uher 2000/2452</name>
    <dbReference type="NCBI Taxonomy" id="904376"/>
    <lineage>
        <taxon>Bacteria</taxon>
        <taxon>Bacillati</taxon>
        <taxon>Cyanobacteriota</taxon>
        <taxon>Cyanophyceae</taxon>
        <taxon>Oculatellales</taxon>
        <taxon>Oculatellaceae</taxon>
        <taxon>Drouetiella</taxon>
    </lineage>
</organism>
<dbReference type="AlphaFoldDB" id="A0A951UK45"/>
<evidence type="ECO:0000313" key="2">
    <source>
        <dbReference type="EMBL" id="MBW4657141.1"/>
    </source>
</evidence>
<reference evidence="2" key="2">
    <citation type="journal article" date="2022" name="Microbiol. Resour. Announc.">
        <title>Metagenome Sequencing to Explore Phylogenomics of Terrestrial Cyanobacteria.</title>
        <authorList>
            <person name="Ward R.D."/>
            <person name="Stajich J.E."/>
            <person name="Johansen J.R."/>
            <person name="Huntemann M."/>
            <person name="Clum A."/>
            <person name="Foster B."/>
            <person name="Foster B."/>
            <person name="Roux S."/>
            <person name="Palaniappan K."/>
            <person name="Varghese N."/>
            <person name="Mukherjee S."/>
            <person name="Reddy T.B.K."/>
            <person name="Daum C."/>
            <person name="Copeland A."/>
            <person name="Chen I.A."/>
            <person name="Ivanova N.N."/>
            <person name="Kyrpides N.C."/>
            <person name="Shapiro N."/>
            <person name="Eloe-Fadrosh E.A."/>
            <person name="Pietrasiak N."/>
        </authorList>
    </citation>
    <scope>NUCLEOTIDE SEQUENCE</scope>
    <source>
        <strain evidence="2">UHER 2000/2452</strain>
    </source>
</reference>
<feature type="region of interest" description="Disordered" evidence="1">
    <location>
        <begin position="1"/>
        <end position="20"/>
    </location>
</feature>
<gene>
    <name evidence="2" type="ORF">KME15_00565</name>
</gene>
<feature type="compositionally biased region" description="Polar residues" evidence="1">
    <location>
        <begin position="1"/>
        <end position="11"/>
    </location>
</feature>
<comment type="caution">
    <text evidence="2">The sequence shown here is derived from an EMBL/GenBank/DDBJ whole genome shotgun (WGS) entry which is preliminary data.</text>
</comment>
<dbReference type="EMBL" id="JAHHHD010000001">
    <property type="protein sequence ID" value="MBW4657141.1"/>
    <property type="molecule type" value="Genomic_DNA"/>
</dbReference>
<protein>
    <submittedName>
        <fullName evidence="2">Uncharacterized protein</fullName>
    </submittedName>
</protein>
<accession>A0A951UK45</accession>
<evidence type="ECO:0000313" key="3">
    <source>
        <dbReference type="Proteomes" id="UP000757435"/>
    </source>
</evidence>